<feature type="region of interest" description="Disordered" evidence="1">
    <location>
        <begin position="368"/>
        <end position="457"/>
    </location>
</feature>
<accession>A0A074YLE1</accession>
<sequence length="563" mass="61328">MSFCISFPFAQRTREGREAQVAGRPLWFRSGLILDVDQCQQNLGCGWSFDQSGGTSFLNYLERTTNIEDESEDSSRRLSMTTVSLLRLISGKEAVTAHNTVPKPLAPAQTSIIQYRVPSLNNHASSSSLTEHTRISSPCTQSSTSLLDLYLLKSSSCLNAGIDTLPSTAIMDGQVPGDKGRGISRGSATLSTVESLLEAYAASQHSEASGPFIHAGDLDRQSYIDARMGVSAVPRPLFAPGPAPSLLPPSPAHLPAPPRVELEESDEAVPTPPTRILDRERPASVSGFLSALGAGAFAAEESDHESDSAFEQHEDEVVSAGEVSVFQPYETSFGRYKLFPSTDPAPRLPQPVTRPVVPARYRSRYREHLDEPTSPTVAYVDKGKQRAEEPATGAVDTSPPKSDVSYPSDCILTPYKHFLQNGPPPGLEDRTSPQSSPSIRTRSSTSSMAPTIPISVSGYDDDQDLMLKRQDKITPRVIEAGRTHSLANDNDWLQRDKQGKFRSWSLFIVCTIIPFALLLLIFGVLDKTMAKRCGAHSRPTLVQKNVAKYVCVVEVIFWPTLAA</sequence>
<organism evidence="3 4">
    <name type="scientific">Aureobasidium subglaciale (strain EXF-2481)</name>
    <name type="common">Aureobasidium pullulans var. subglaciale</name>
    <dbReference type="NCBI Taxonomy" id="1043005"/>
    <lineage>
        <taxon>Eukaryota</taxon>
        <taxon>Fungi</taxon>
        <taxon>Dikarya</taxon>
        <taxon>Ascomycota</taxon>
        <taxon>Pezizomycotina</taxon>
        <taxon>Dothideomycetes</taxon>
        <taxon>Dothideomycetidae</taxon>
        <taxon>Dothideales</taxon>
        <taxon>Saccotheciaceae</taxon>
        <taxon>Aureobasidium</taxon>
    </lineage>
</organism>
<feature type="compositionally biased region" description="Pro residues" evidence="1">
    <location>
        <begin position="242"/>
        <end position="258"/>
    </location>
</feature>
<reference evidence="3 4" key="1">
    <citation type="journal article" date="2014" name="BMC Genomics">
        <title>Genome sequencing of four Aureobasidium pullulans varieties: biotechnological potential, stress tolerance, and description of new species.</title>
        <authorList>
            <person name="Gostin Ar C."/>
            <person name="Ohm R.A."/>
            <person name="Kogej T."/>
            <person name="Sonjak S."/>
            <person name="Turk M."/>
            <person name="Zajc J."/>
            <person name="Zalar P."/>
            <person name="Grube M."/>
            <person name="Sun H."/>
            <person name="Han J."/>
            <person name="Sharma A."/>
            <person name="Chiniquy J."/>
            <person name="Ngan C.Y."/>
            <person name="Lipzen A."/>
            <person name="Barry K."/>
            <person name="Grigoriev I.V."/>
            <person name="Gunde-Cimerman N."/>
        </authorList>
    </citation>
    <scope>NUCLEOTIDE SEQUENCE [LARGE SCALE GENOMIC DNA]</scope>
    <source>
        <strain evidence="3 4">EXF-2481</strain>
    </source>
</reference>
<dbReference type="EMBL" id="KL584752">
    <property type="protein sequence ID" value="KEQ98520.1"/>
    <property type="molecule type" value="Genomic_DNA"/>
</dbReference>
<name>A0A074YLE1_AURSE</name>
<dbReference type="InParanoid" id="A0A074YLE1"/>
<dbReference type="OrthoDB" id="3925074at2759"/>
<evidence type="ECO:0000256" key="2">
    <source>
        <dbReference type="SAM" id="Phobius"/>
    </source>
</evidence>
<proteinExistence type="predicted"/>
<dbReference type="GeneID" id="25362789"/>
<dbReference type="AlphaFoldDB" id="A0A074YLE1"/>
<evidence type="ECO:0000256" key="1">
    <source>
        <dbReference type="SAM" id="MobiDB-lite"/>
    </source>
</evidence>
<dbReference type="HOGENOM" id="CLU_483934_0_0_1"/>
<evidence type="ECO:0000313" key="4">
    <source>
        <dbReference type="Proteomes" id="UP000030641"/>
    </source>
</evidence>
<keyword evidence="4" id="KW-1185">Reference proteome</keyword>
<protein>
    <submittedName>
        <fullName evidence="3">Uncharacterized protein</fullName>
    </submittedName>
</protein>
<keyword evidence="2" id="KW-0812">Transmembrane</keyword>
<keyword evidence="2" id="KW-0472">Membrane</keyword>
<dbReference type="RefSeq" id="XP_013346669.1">
    <property type="nucleotide sequence ID" value="XM_013491215.1"/>
</dbReference>
<gene>
    <name evidence="3" type="ORF">AUEXF2481DRAFT_2459</name>
</gene>
<feature type="transmembrane region" description="Helical" evidence="2">
    <location>
        <begin position="504"/>
        <end position="525"/>
    </location>
</feature>
<feature type="region of interest" description="Disordered" evidence="1">
    <location>
        <begin position="242"/>
        <end position="282"/>
    </location>
</feature>
<keyword evidence="2" id="KW-1133">Transmembrane helix</keyword>
<dbReference type="Proteomes" id="UP000030641">
    <property type="component" value="Unassembled WGS sequence"/>
</dbReference>
<feature type="compositionally biased region" description="Low complexity" evidence="1">
    <location>
        <begin position="432"/>
        <end position="447"/>
    </location>
</feature>
<evidence type="ECO:0000313" key="3">
    <source>
        <dbReference type="EMBL" id="KEQ98520.1"/>
    </source>
</evidence>